<name>A0A9Q1CI04_HOLLE</name>
<accession>A0A9Q1CI04</accession>
<sequence>MANCGWLWSIVWLLILLILGWPIGILCGILYAILCAFPPCCAGCQDLVNFIHRGLEIPRTCATNMVAQRSGC</sequence>
<keyword evidence="1" id="KW-1133">Transmembrane helix</keyword>
<feature type="transmembrane region" description="Helical" evidence="1">
    <location>
        <begin position="7"/>
        <end position="34"/>
    </location>
</feature>
<keyword evidence="3" id="KW-1185">Reference proteome</keyword>
<dbReference type="OrthoDB" id="8912589at2759"/>
<organism evidence="2 3">
    <name type="scientific">Holothuria leucospilota</name>
    <name type="common">Black long sea cucumber</name>
    <name type="synonym">Mertensiothuria leucospilota</name>
    <dbReference type="NCBI Taxonomy" id="206669"/>
    <lineage>
        <taxon>Eukaryota</taxon>
        <taxon>Metazoa</taxon>
        <taxon>Echinodermata</taxon>
        <taxon>Eleutherozoa</taxon>
        <taxon>Echinozoa</taxon>
        <taxon>Holothuroidea</taxon>
        <taxon>Aspidochirotacea</taxon>
        <taxon>Aspidochirotida</taxon>
        <taxon>Holothuriidae</taxon>
        <taxon>Holothuria</taxon>
    </lineage>
</organism>
<reference evidence="2" key="1">
    <citation type="submission" date="2021-10" db="EMBL/GenBank/DDBJ databases">
        <title>Tropical sea cucumber genome reveals ecological adaptation and Cuvierian tubules defense mechanism.</title>
        <authorList>
            <person name="Chen T."/>
        </authorList>
    </citation>
    <scope>NUCLEOTIDE SEQUENCE</scope>
    <source>
        <strain evidence="2">Nanhai2018</strain>
        <tissue evidence="2">Muscle</tissue>
    </source>
</reference>
<comment type="caution">
    <text evidence="2">The sequence shown here is derived from an EMBL/GenBank/DDBJ whole genome shotgun (WGS) entry which is preliminary data.</text>
</comment>
<evidence type="ECO:0000256" key="1">
    <source>
        <dbReference type="SAM" id="Phobius"/>
    </source>
</evidence>
<proteinExistence type="predicted"/>
<dbReference type="PANTHER" id="PTHR39948:SF1">
    <property type="entry name" value="GEO11419P1"/>
    <property type="match status" value="1"/>
</dbReference>
<dbReference type="PANTHER" id="PTHR39948">
    <property type="entry name" value="GEO11419P1"/>
    <property type="match status" value="1"/>
</dbReference>
<evidence type="ECO:0000313" key="2">
    <source>
        <dbReference type="EMBL" id="KAJ8045767.1"/>
    </source>
</evidence>
<protein>
    <submittedName>
        <fullName evidence="2">Uncharacterized protein</fullName>
    </submittedName>
</protein>
<dbReference type="Proteomes" id="UP001152320">
    <property type="component" value="Chromosome 3"/>
</dbReference>
<dbReference type="AlphaFoldDB" id="A0A9Q1CI04"/>
<gene>
    <name evidence="2" type="ORF">HOLleu_08845</name>
</gene>
<dbReference type="EMBL" id="JAIZAY010000003">
    <property type="protein sequence ID" value="KAJ8045767.1"/>
    <property type="molecule type" value="Genomic_DNA"/>
</dbReference>
<keyword evidence="1" id="KW-0472">Membrane</keyword>
<keyword evidence="1" id="KW-0812">Transmembrane</keyword>
<evidence type="ECO:0000313" key="3">
    <source>
        <dbReference type="Proteomes" id="UP001152320"/>
    </source>
</evidence>